<proteinExistence type="predicted"/>
<evidence type="ECO:0000256" key="1">
    <source>
        <dbReference type="SAM" id="MobiDB-lite"/>
    </source>
</evidence>
<reference evidence="3" key="1">
    <citation type="journal article" date="2024" name="IScience">
        <title>Strigolactones Initiate the Formation of Haustorium-like Structures in Castilleja.</title>
        <authorList>
            <person name="Buerger M."/>
            <person name="Peterson D."/>
            <person name="Chory J."/>
        </authorList>
    </citation>
    <scope>NUCLEOTIDE SEQUENCE [LARGE SCALE GENOMIC DNA]</scope>
</reference>
<feature type="region of interest" description="Disordered" evidence="1">
    <location>
        <begin position="37"/>
        <end position="62"/>
    </location>
</feature>
<gene>
    <name evidence="2" type="ORF">CASFOL_003091</name>
</gene>
<organism evidence="2 3">
    <name type="scientific">Castilleja foliolosa</name>
    <dbReference type="NCBI Taxonomy" id="1961234"/>
    <lineage>
        <taxon>Eukaryota</taxon>
        <taxon>Viridiplantae</taxon>
        <taxon>Streptophyta</taxon>
        <taxon>Embryophyta</taxon>
        <taxon>Tracheophyta</taxon>
        <taxon>Spermatophyta</taxon>
        <taxon>Magnoliopsida</taxon>
        <taxon>eudicotyledons</taxon>
        <taxon>Gunneridae</taxon>
        <taxon>Pentapetalae</taxon>
        <taxon>asterids</taxon>
        <taxon>lamiids</taxon>
        <taxon>Lamiales</taxon>
        <taxon>Orobanchaceae</taxon>
        <taxon>Pedicularideae</taxon>
        <taxon>Castillejinae</taxon>
        <taxon>Castilleja</taxon>
    </lineage>
</organism>
<protein>
    <submittedName>
        <fullName evidence="2">Uncharacterized protein</fullName>
    </submittedName>
</protein>
<dbReference type="EMBL" id="JAVIJP010000005">
    <property type="protein sequence ID" value="KAL3653410.1"/>
    <property type="molecule type" value="Genomic_DNA"/>
</dbReference>
<evidence type="ECO:0000313" key="2">
    <source>
        <dbReference type="EMBL" id="KAL3653410.1"/>
    </source>
</evidence>
<name>A0ABD3EJV7_9LAMI</name>
<dbReference type="AlphaFoldDB" id="A0ABD3EJV7"/>
<comment type="caution">
    <text evidence="2">The sequence shown here is derived from an EMBL/GenBank/DDBJ whole genome shotgun (WGS) entry which is preliminary data.</text>
</comment>
<keyword evidence="3" id="KW-1185">Reference proteome</keyword>
<evidence type="ECO:0000313" key="3">
    <source>
        <dbReference type="Proteomes" id="UP001632038"/>
    </source>
</evidence>
<dbReference type="Proteomes" id="UP001632038">
    <property type="component" value="Unassembled WGS sequence"/>
</dbReference>
<sequence length="62" mass="7259">MKFDKNYFNNQANKQDDDRKKKKKICHGKMVYGKQTNPIVTGYRDNPETFLGRFSEGNDQNG</sequence>
<accession>A0ABD3EJV7</accession>
<feature type="region of interest" description="Disordered" evidence="1">
    <location>
        <begin position="1"/>
        <end position="24"/>
    </location>
</feature>